<dbReference type="SUPFAM" id="SSF161098">
    <property type="entry name" value="MetI-like"/>
    <property type="match status" value="1"/>
</dbReference>
<evidence type="ECO:0000313" key="10">
    <source>
        <dbReference type="Proteomes" id="UP000216013"/>
    </source>
</evidence>
<evidence type="ECO:0000256" key="3">
    <source>
        <dbReference type="ARBA" id="ARBA00022692"/>
    </source>
</evidence>
<dbReference type="GO" id="GO:0005886">
    <property type="term" value="C:plasma membrane"/>
    <property type="evidence" value="ECO:0007669"/>
    <property type="project" value="UniProtKB-SubCell"/>
</dbReference>
<proteinExistence type="inferred from homology"/>
<sequence>MDFDFAFMFEAFLAALHYLPTTLLLGFLPLVFGSIIGLGIALIRHYKIPILSVLFKWFVTIFKAIPVVLILLVSYLVFSDSVDKIADSLSWSIRFSDLDRRWIAIFALTLYATSGLSEIFRGALASIPKGQIDAAYSIGLTNMQVLRRVIIPQVIPLALPLLNNTLISLIKASSLVSMVSVVDILNGALIEANVNYRYLEAYIAVSLIYWAVCAAIEAVTAGYGKYANKSRRRQFA</sequence>
<protein>
    <submittedName>
        <fullName evidence="9">Amino acid ABC transporter permease</fullName>
    </submittedName>
</protein>
<gene>
    <name evidence="9" type="ORF">CHH64_12670</name>
</gene>
<keyword evidence="5 7" id="KW-1133">Transmembrane helix</keyword>
<feature type="transmembrane region" description="Helical" evidence="7">
    <location>
        <begin position="55"/>
        <end position="78"/>
    </location>
</feature>
<accession>A0A268A9E4</accession>
<evidence type="ECO:0000256" key="1">
    <source>
        <dbReference type="ARBA" id="ARBA00004141"/>
    </source>
</evidence>
<reference evidence="9 10" key="1">
    <citation type="submission" date="2017-07" db="EMBL/GenBank/DDBJ databases">
        <title>Isolation and whole genome analysis of endospore-forming bacteria from heroin.</title>
        <authorList>
            <person name="Kalinowski J."/>
            <person name="Ahrens B."/>
            <person name="Al-Dilaimi A."/>
            <person name="Winkler A."/>
            <person name="Wibberg D."/>
            <person name="Schleenbecker U."/>
            <person name="Ruckert C."/>
            <person name="Wolfel R."/>
            <person name="Grass G."/>
        </authorList>
    </citation>
    <scope>NUCLEOTIDE SEQUENCE [LARGE SCALE GENOMIC DNA]</scope>
    <source>
        <strain evidence="9 10">7528</strain>
    </source>
</reference>
<dbReference type="EMBL" id="NPBV01000021">
    <property type="protein sequence ID" value="PAD20750.1"/>
    <property type="molecule type" value="Genomic_DNA"/>
</dbReference>
<evidence type="ECO:0000259" key="8">
    <source>
        <dbReference type="PROSITE" id="PS50928"/>
    </source>
</evidence>
<keyword evidence="2 7" id="KW-0813">Transport</keyword>
<organism evidence="9 10">
    <name type="scientific">Terribacillus saccharophilus</name>
    <dbReference type="NCBI Taxonomy" id="361277"/>
    <lineage>
        <taxon>Bacteria</taxon>
        <taxon>Bacillati</taxon>
        <taxon>Bacillota</taxon>
        <taxon>Bacilli</taxon>
        <taxon>Bacillales</taxon>
        <taxon>Bacillaceae</taxon>
        <taxon>Terribacillus</taxon>
    </lineage>
</organism>
<feature type="transmembrane region" description="Helical" evidence="7">
    <location>
        <begin position="23"/>
        <end position="43"/>
    </location>
</feature>
<evidence type="ECO:0000256" key="6">
    <source>
        <dbReference type="ARBA" id="ARBA00023136"/>
    </source>
</evidence>
<evidence type="ECO:0000313" key="9">
    <source>
        <dbReference type="EMBL" id="PAD20750.1"/>
    </source>
</evidence>
<comment type="caution">
    <text evidence="9">The sequence shown here is derived from an EMBL/GenBank/DDBJ whole genome shotgun (WGS) entry which is preliminary data.</text>
</comment>
<comment type="similarity">
    <text evidence="7">Belongs to the binding-protein-dependent transport system permease family.</text>
</comment>
<dbReference type="Gene3D" id="1.10.3720.10">
    <property type="entry name" value="MetI-like"/>
    <property type="match status" value="1"/>
</dbReference>
<dbReference type="InterPro" id="IPR043429">
    <property type="entry name" value="ArtM/GltK/GlnP/TcyL/YhdX-like"/>
</dbReference>
<dbReference type="InterPro" id="IPR035906">
    <property type="entry name" value="MetI-like_sf"/>
</dbReference>
<feature type="transmembrane region" description="Helical" evidence="7">
    <location>
        <begin position="102"/>
        <end position="120"/>
    </location>
</feature>
<keyword evidence="3 7" id="KW-0812">Transmembrane</keyword>
<feature type="transmembrane region" description="Helical" evidence="7">
    <location>
        <begin position="201"/>
        <end position="223"/>
    </location>
</feature>
<dbReference type="AlphaFoldDB" id="A0A268A9E4"/>
<keyword evidence="6 7" id="KW-0472">Membrane</keyword>
<dbReference type="GO" id="GO:0055085">
    <property type="term" value="P:transmembrane transport"/>
    <property type="evidence" value="ECO:0007669"/>
    <property type="project" value="InterPro"/>
</dbReference>
<dbReference type="PANTHER" id="PTHR30614">
    <property type="entry name" value="MEMBRANE COMPONENT OF AMINO ACID ABC TRANSPORTER"/>
    <property type="match status" value="1"/>
</dbReference>
<evidence type="ECO:0000256" key="7">
    <source>
        <dbReference type="RuleBase" id="RU363032"/>
    </source>
</evidence>
<evidence type="ECO:0000256" key="4">
    <source>
        <dbReference type="ARBA" id="ARBA00022970"/>
    </source>
</evidence>
<dbReference type="CDD" id="cd06261">
    <property type="entry name" value="TM_PBP2"/>
    <property type="match status" value="1"/>
</dbReference>
<comment type="subcellular location">
    <subcellularLocation>
        <location evidence="7">Cell membrane</location>
        <topology evidence="7">Multi-pass membrane protein</topology>
    </subcellularLocation>
    <subcellularLocation>
        <location evidence="1">Membrane</location>
        <topology evidence="1">Multi-pass membrane protein</topology>
    </subcellularLocation>
</comment>
<evidence type="ECO:0000256" key="5">
    <source>
        <dbReference type="ARBA" id="ARBA00022989"/>
    </source>
</evidence>
<evidence type="ECO:0000256" key="2">
    <source>
        <dbReference type="ARBA" id="ARBA00022448"/>
    </source>
</evidence>
<dbReference type="PANTHER" id="PTHR30614:SF0">
    <property type="entry name" value="L-CYSTINE TRANSPORT SYSTEM PERMEASE PROTEIN TCYL"/>
    <property type="match status" value="1"/>
</dbReference>
<keyword evidence="4" id="KW-0029">Amino-acid transport</keyword>
<dbReference type="Proteomes" id="UP000216013">
    <property type="component" value="Unassembled WGS sequence"/>
</dbReference>
<dbReference type="PROSITE" id="PS50928">
    <property type="entry name" value="ABC_TM1"/>
    <property type="match status" value="1"/>
</dbReference>
<name>A0A268A9E4_9BACI</name>
<dbReference type="GO" id="GO:0006865">
    <property type="term" value="P:amino acid transport"/>
    <property type="evidence" value="ECO:0007669"/>
    <property type="project" value="UniProtKB-KW"/>
</dbReference>
<dbReference type="Pfam" id="PF00528">
    <property type="entry name" value="BPD_transp_1"/>
    <property type="match status" value="1"/>
</dbReference>
<feature type="domain" description="ABC transmembrane type-1" evidence="8">
    <location>
        <begin position="19"/>
        <end position="220"/>
    </location>
</feature>
<dbReference type="InterPro" id="IPR000515">
    <property type="entry name" value="MetI-like"/>
</dbReference>